<evidence type="ECO:0000256" key="1">
    <source>
        <dbReference type="SAM" id="SignalP"/>
    </source>
</evidence>
<feature type="signal peptide" evidence="1">
    <location>
        <begin position="1"/>
        <end position="16"/>
    </location>
</feature>
<proteinExistence type="predicted"/>
<dbReference type="OrthoDB" id="2338662at2759"/>
<gene>
    <name evidence="2" type="ORF">GALMADRAFT_143191</name>
</gene>
<protein>
    <submittedName>
        <fullName evidence="2">Uncharacterized protein</fullName>
    </submittedName>
</protein>
<dbReference type="EMBL" id="KL142389">
    <property type="protein sequence ID" value="KDR72349.1"/>
    <property type="molecule type" value="Genomic_DNA"/>
</dbReference>
<organism evidence="2 3">
    <name type="scientific">Galerina marginata (strain CBS 339.88)</name>
    <dbReference type="NCBI Taxonomy" id="685588"/>
    <lineage>
        <taxon>Eukaryota</taxon>
        <taxon>Fungi</taxon>
        <taxon>Dikarya</taxon>
        <taxon>Basidiomycota</taxon>
        <taxon>Agaricomycotina</taxon>
        <taxon>Agaricomycetes</taxon>
        <taxon>Agaricomycetidae</taxon>
        <taxon>Agaricales</taxon>
        <taxon>Agaricineae</taxon>
        <taxon>Strophariaceae</taxon>
        <taxon>Galerina</taxon>
    </lineage>
</organism>
<feature type="chain" id="PRO_5001648652" evidence="1">
    <location>
        <begin position="17"/>
        <end position="568"/>
    </location>
</feature>
<reference evidence="3" key="1">
    <citation type="journal article" date="2014" name="Proc. Natl. Acad. Sci. U.S.A.">
        <title>Extensive sampling of basidiomycete genomes demonstrates inadequacy of the white-rot/brown-rot paradigm for wood decay fungi.</title>
        <authorList>
            <person name="Riley R."/>
            <person name="Salamov A.A."/>
            <person name="Brown D.W."/>
            <person name="Nagy L.G."/>
            <person name="Floudas D."/>
            <person name="Held B.W."/>
            <person name="Levasseur A."/>
            <person name="Lombard V."/>
            <person name="Morin E."/>
            <person name="Otillar R."/>
            <person name="Lindquist E.A."/>
            <person name="Sun H."/>
            <person name="LaButti K.M."/>
            <person name="Schmutz J."/>
            <person name="Jabbour D."/>
            <person name="Luo H."/>
            <person name="Baker S.E."/>
            <person name="Pisabarro A.G."/>
            <person name="Walton J.D."/>
            <person name="Blanchette R.A."/>
            <person name="Henrissat B."/>
            <person name="Martin F."/>
            <person name="Cullen D."/>
            <person name="Hibbett D.S."/>
            <person name="Grigoriev I.V."/>
        </authorList>
    </citation>
    <scope>NUCLEOTIDE SEQUENCE [LARGE SCALE GENOMIC DNA]</scope>
    <source>
        <strain evidence="3">CBS 339.88</strain>
    </source>
</reference>
<dbReference type="Proteomes" id="UP000027222">
    <property type="component" value="Unassembled WGS sequence"/>
</dbReference>
<dbReference type="HOGENOM" id="CLU_022442_1_0_1"/>
<sequence length="568" mass="60841">MWNLLALTYLAFGASAQQLTWCGKNYEASEPVLPPGGLFSMPATSTTPLLALRCSPAIRPYIAEDATSTSDDVAFLIDTIITFSEIANANPIRLPDVKAIASTPVSVTVEVVGKTLATGNVPLNVTKHALPFKLSSLQPRTQAYNITCTATVDSQTFHASGSLSFLPDPPADIGSVTKMDLRTGALLARPADGKGGPFAPVFPMGFYTSFGGFLDQNPTTLPAQIKAQGHTLACSTSIHPIPTFDNATALKLLLDSTLEAGLYLVYDMRNVYQNSTAVTAQVNQIKSRPNLLLWYTGDEPDGNGDPLNGTLMSSNLIQSLDGGDGQGGAGYHPVSLVLNCENYFYNEYAGGADIILQDTYMIGINATFSTQFGTPCTLDFGDCGCDNCIGSFEDISTRMDEFKARNLVNGWERTKAVWTVPQGFINNTYWNRDPTGQEFVVQSVIGINHGALGVTSWMQPTTDEVQSSASTFAKSLPQLTPFILNPSATSRQITVNRTDVGLWTVSGQTLILATNMNSFSVSVSLKDLGLSSPQPTAKQILNMGVQMDPSRAHLMFNSIGTGAFIVKS</sequence>
<evidence type="ECO:0000313" key="2">
    <source>
        <dbReference type="EMBL" id="KDR72349.1"/>
    </source>
</evidence>
<name>A0A067SXD4_GALM3</name>
<keyword evidence="1" id="KW-0732">Signal</keyword>
<dbReference type="AlphaFoldDB" id="A0A067SXD4"/>
<evidence type="ECO:0000313" key="3">
    <source>
        <dbReference type="Proteomes" id="UP000027222"/>
    </source>
</evidence>
<accession>A0A067SXD4</accession>
<keyword evidence="3" id="KW-1185">Reference proteome</keyword>